<organism evidence="1 2">
    <name type="scientific">Caenorhabditis japonica</name>
    <dbReference type="NCBI Taxonomy" id="281687"/>
    <lineage>
        <taxon>Eukaryota</taxon>
        <taxon>Metazoa</taxon>
        <taxon>Ecdysozoa</taxon>
        <taxon>Nematoda</taxon>
        <taxon>Chromadorea</taxon>
        <taxon>Rhabditida</taxon>
        <taxon>Rhabditina</taxon>
        <taxon>Rhabditomorpha</taxon>
        <taxon>Rhabditoidea</taxon>
        <taxon>Rhabditidae</taxon>
        <taxon>Peloderinae</taxon>
        <taxon>Caenorhabditis</taxon>
    </lineage>
</organism>
<proteinExistence type="predicted"/>
<sequence length="243" mass="28189">MRQPRNFTMVLPATETDPEMYLSFPSFTFSLVPPAEQPIDSFAELKTSIRRAAHNLRDETVRFIEQSLEVAQRQVTESPRDPEYRLPCFYTKGYNVLRRLCRVVGPEYKCPILEFVPNAVQMAVLSEHGAGVIQMPRVIAESGMLMEGDTEDKESLQNLVDAFFKDMEEYFFNYMSVCGTCPPIPQSFNLMKIYLKKRATNERRCETTKRFFKELDVHMNIYLTGVFGEEHVPVDYFKTLAFD</sequence>
<name>A0A8R1EHC1_CAEJA</name>
<reference evidence="2" key="1">
    <citation type="submission" date="2010-08" db="EMBL/GenBank/DDBJ databases">
        <authorList>
            <consortium name="Caenorhabditis japonica Sequencing Consortium"/>
            <person name="Wilson R.K."/>
        </authorList>
    </citation>
    <scope>NUCLEOTIDE SEQUENCE [LARGE SCALE GENOMIC DNA]</scope>
    <source>
        <strain evidence="2">DF5081</strain>
    </source>
</reference>
<evidence type="ECO:0000313" key="1">
    <source>
        <dbReference type="EnsemblMetazoa" id="CJA34932.1"/>
    </source>
</evidence>
<evidence type="ECO:0000313" key="2">
    <source>
        <dbReference type="Proteomes" id="UP000005237"/>
    </source>
</evidence>
<accession>A0A8R1EHC1</accession>
<dbReference type="PANTHER" id="PTHR39374">
    <property type="entry name" value="PROTEIN CBG12861"/>
    <property type="match status" value="1"/>
</dbReference>
<reference evidence="1" key="2">
    <citation type="submission" date="2022-06" db="UniProtKB">
        <authorList>
            <consortium name="EnsemblMetazoa"/>
        </authorList>
    </citation>
    <scope>IDENTIFICATION</scope>
    <source>
        <strain evidence="1">DF5081</strain>
    </source>
</reference>
<protein>
    <submittedName>
        <fullName evidence="1">Uncharacterized protein</fullName>
    </submittedName>
</protein>
<dbReference type="AlphaFoldDB" id="A0A8R1EHC1"/>
<dbReference type="Proteomes" id="UP000005237">
    <property type="component" value="Unassembled WGS sequence"/>
</dbReference>
<dbReference type="PANTHER" id="PTHR39374:SF1">
    <property type="entry name" value="NR LBD DOMAIN-CONTAINING PROTEIN"/>
    <property type="match status" value="1"/>
</dbReference>
<keyword evidence="2" id="KW-1185">Reference proteome</keyword>
<dbReference type="EnsemblMetazoa" id="CJA34932.1">
    <property type="protein sequence ID" value="CJA34932.1"/>
    <property type="gene ID" value="WBGene00210779"/>
</dbReference>